<evidence type="ECO:0000256" key="1">
    <source>
        <dbReference type="SAM" id="Phobius"/>
    </source>
</evidence>
<accession>A0A0G1PL75</accession>
<comment type="caution">
    <text evidence="2">The sequence shown here is derived from an EMBL/GenBank/DDBJ whole genome shotgun (WGS) entry which is preliminary data.</text>
</comment>
<gene>
    <name evidence="2" type="ORF">UX10_C0039G0004</name>
</gene>
<evidence type="ECO:0000313" key="3">
    <source>
        <dbReference type="Proteomes" id="UP000033999"/>
    </source>
</evidence>
<sequence>MNRKELILIVLVVAIIALGWIIYGKNISDNPRDATLPQERTSATLANAQAGGFFIDKIYVVIVTYTDNGFSPSEVTIPKGSAIIFRNYSSGKLRVASNPHPGHSGYPTTGGCIGSTFDSCDNIPPKVSWSFVFDSSGTWGYHDHLNPGQNGTVTVQ</sequence>
<keyword evidence="1" id="KW-1133">Transmembrane helix</keyword>
<protein>
    <submittedName>
        <fullName evidence="2">Plastocyanin</fullName>
    </submittedName>
</protein>
<dbReference type="Proteomes" id="UP000033999">
    <property type="component" value="Unassembled WGS sequence"/>
</dbReference>
<dbReference type="SUPFAM" id="SSF49503">
    <property type="entry name" value="Cupredoxins"/>
    <property type="match status" value="1"/>
</dbReference>
<reference evidence="2 3" key="1">
    <citation type="journal article" date="2015" name="Nature">
        <title>rRNA introns, odd ribosomes, and small enigmatic genomes across a large radiation of phyla.</title>
        <authorList>
            <person name="Brown C.T."/>
            <person name="Hug L.A."/>
            <person name="Thomas B.C."/>
            <person name="Sharon I."/>
            <person name="Castelle C.J."/>
            <person name="Singh A."/>
            <person name="Wilkins M.J."/>
            <person name="Williams K.H."/>
            <person name="Banfield J.F."/>
        </authorList>
    </citation>
    <scope>NUCLEOTIDE SEQUENCE [LARGE SCALE GENOMIC DNA]</scope>
</reference>
<name>A0A0G1PL75_9BACT</name>
<keyword evidence="1" id="KW-0812">Transmembrane</keyword>
<dbReference type="EMBL" id="LCKX01000039">
    <property type="protein sequence ID" value="KKU06128.1"/>
    <property type="molecule type" value="Genomic_DNA"/>
</dbReference>
<dbReference type="InterPro" id="IPR008972">
    <property type="entry name" value="Cupredoxin"/>
</dbReference>
<dbReference type="Gene3D" id="2.60.40.420">
    <property type="entry name" value="Cupredoxins - blue copper proteins"/>
    <property type="match status" value="1"/>
</dbReference>
<evidence type="ECO:0000313" key="2">
    <source>
        <dbReference type="EMBL" id="KKU06128.1"/>
    </source>
</evidence>
<feature type="transmembrane region" description="Helical" evidence="1">
    <location>
        <begin position="6"/>
        <end position="23"/>
    </location>
</feature>
<dbReference type="AlphaFoldDB" id="A0A0G1PL75"/>
<organism evidence="2 3">
    <name type="scientific">Candidatus Magasanikbacteria bacterium GW2011_GWA2_45_39</name>
    <dbReference type="NCBI Taxonomy" id="1619041"/>
    <lineage>
        <taxon>Bacteria</taxon>
        <taxon>Candidatus Magasanikiibacteriota</taxon>
    </lineage>
</organism>
<proteinExistence type="predicted"/>
<keyword evidence="1" id="KW-0472">Membrane</keyword>